<dbReference type="PANTHER" id="PTHR42791:SF17">
    <property type="entry name" value="ACETYLTRANSFERASE, GNAT FAMILY FAMILY (AFU_ORTHOLOGUE AFUA_8G05690)"/>
    <property type="match status" value="1"/>
</dbReference>
<dbReference type="PROSITE" id="PS51186">
    <property type="entry name" value="GNAT"/>
    <property type="match status" value="1"/>
</dbReference>
<evidence type="ECO:0000313" key="3">
    <source>
        <dbReference type="Proteomes" id="UP000308671"/>
    </source>
</evidence>
<dbReference type="InterPro" id="IPR016181">
    <property type="entry name" value="Acyl_CoA_acyltransferase"/>
</dbReference>
<name>A0A4S8R6B7_9HELO</name>
<reference evidence="2 3" key="1">
    <citation type="submission" date="2017-12" db="EMBL/GenBank/DDBJ databases">
        <title>Comparative genomics of Botrytis spp.</title>
        <authorList>
            <person name="Valero-Jimenez C.A."/>
            <person name="Tapia P."/>
            <person name="Veloso J."/>
            <person name="Silva-Moreno E."/>
            <person name="Staats M."/>
            <person name="Valdes J.H."/>
            <person name="Van Kan J.A.L."/>
        </authorList>
    </citation>
    <scope>NUCLEOTIDE SEQUENCE [LARGE SCALE GENOMIC DNA]</scope>
    <source>
        <strain evidence="2 3">MUCL435</strain>
    </source>
</reference>
<dbReference type="PANTHER" id="PTHR42791">
    <property type="entry name" value="GNAT FAMILY ACETYLTRANSFERASE"/>
    <property type="match status" value="1"/>
</dbReference>
<accession>A0A4S8R6B7</accession>
<dbReference type="InterPro" id="IPR000182">
    <property type="entry name" value="GNAT_dom"/>
</dbReference>
<comment type="caution">
    <text evidence="2">The sequence shown here is derived from an EMBL/GenBank/DDBJ whole genome shotgun (WGS) entry which is preliminary data.</text>
</comment>
<dbReference type="OrthoDB" id="196847at2759"/>
<dbReference type="GO" id="GO:0016747">
    <property type="term" value="F:acyltransferase activity, transferring groups other than amino-acyl groups"/>
    <property type="evidence" value="ECO:0007669"/>
    <property type="project" value="InterPro"/>
</dbReference>
<protein>
    <recommendedName>
        <fullName evidence="1">N-acetyltransferase domain-containing protein</fullName>
    </recommendedName>
</protein>
<proteinExistence type="predicted"/>
<dbReference type="Gene3D" id="3.40.630.30">
    <property type="match status" value="1"/>
</dbReference>
<dbReference type="Proteomes" id="UP000308671">
    <property type="component" value="Unassembled WGS sequence"/>
</dbReference>
<dbReference type="Pfam" id="PF00583">
    <property type="entry name" value="Acetyltransf_1"/>
    <property type="match status" value="1"/>
</dbReference>
<feature type="domain" description="N-acetyltransferase" evidence="1">
    <location>
        <begin position="3"/>
        <end position="199"/>
    </location>
</feature>
<keyword evidence="3" id="KW-1185">Reference proteome</keyword>
<sequence>MNLTLRPATTADAEALTNIYFSAFSSDEISLLCFPRSPVSWTWWYNSILSEIQDPSSHFLCVQDSSSPTSEIISYAKWNDMSAPVATINDLPEWPQGCNVEVANHFFGTLMERRREIMGERKHWYLELIATKPEFQGKGAAGKLMRWGLERADEDGVETYLEASPVGKEVYEHFGFEEKARLVVPVDRKSDFVECMMVRHRKKKVGGV</sequence>
<dbReference type="AlphaFoldDB" id="A0A4S8R6B7"/>
<gene>
    <name evidence="2" type="ORF">BGAL_0048g00230</name>
</gene>
<evidence type="ECO:0000313" key="2">
    <source>
        <dbReference type="EMBL" id="THV53527.1"/>
    </source>
</evidence>
<dbReference type="SUPFAM" id="SSF55729">
    <property type="entry name" value="Acyl-CoA N-acyltransferases (Nat)"/>
    <property type="match status" value="1"/>
</dbReference>
<evidence type="ECO:0000259" key="1">
    <source>
        <dbReference type="PROSITE" id="PS51186"/>
    </source>
</evidence>
<dbReference type="CDD" id="cd04301">
    <property type="entry name" value="NAT_SF"/>
    <property type="match status" value="1"/>
</dbReference>
<dbReference type="InterPro" id="IPR052523">
    <property type="entry name" value="Trichothecene_AcTrans"/>
</dbReference>
<dbReference type="EMBL" id="PQXL01000048">
    <property type="protein sequence ID" value="THV53527.1"/>
    <property type="molecule type" value="Genomic_DNA"/>
</dbReference>
<organism evidence="2 3">
    <name type="scientific">Botrytis galanthina</name>
    <dbReference type="NCBI Taxonomy" id="278940"/>
    <lineage>
        <taxon>Eukaryota</taxon>
        <taxon>Fungi</taxon>
        <taxon>Dikarya</taxon>
        <taxon>Ascomycota</taxon>
        <taxon>Pezizomycotina</taxon>
        <taxon>Leotiomycetes</taxon>
        <taxon>Helotiales</taxon>
        <taxon>Sclerotiniaceae</taxon>
        <taxon>Botrytis</taxon>
    </lineage>
</organism>